<dbReference type="PANTHER" id="PTHR43667">
    <property type="entry name" value="CYCLOPROPANE-FATTY-ACYL-PHOSPHOLIPID SYNTHASE"/>
    <property type="match status" value="1"/>
</dbReference>
<dbReference type="Pfam" id="PF02353">
    <property type="entry name" value="CMAS"/>
    <property type="match status" value="1"/>
</dbReference>
<keyword evidence="2 6" id="KW-0489">Methyltransferase</keyword>
<dbReference type="EMBL" id="JBGEHV010000019">
    <property type="protein sequence ID" value="MEY8040229.1"/>
    <property type="molecule type" value="Genomic_DNA"/>
</dbReference>
<dbReference type="CDD" id="cd02440">
    <property type="entry name" value="AdoMet_MTases"/>
    <property type="match status" value="1"/>
</dbReference>
<evidence type="ECO:0000313" key="6">
    <source>
        <dbReference type="EMBL" id="MEY8040229.1"/>
    </source>
</evidence>
<dbReference type="InterPro" id="IPR050723">
    <property type="entry name" value="CFA/CMAS"/>
</dbReference>
<evidence type="ECO:0000256" key="3">
    <source>
        <dbReference type="ARBA" id="ARBA00022679"/>
    </source>
</evidence>
<dbReference type="InterPro" id="IPR003333">
    <property type="entry name" value="CMAS"/>
</dbReference>
<protein>
    <submittedName>
        <fullName evidence="6">Class I SAM-dependent methyltransferase</fullName>
        <ecNumber evidence="6">2.1.1.-</ecNumber>
    </submittedName>
</protein>
<gene>
    <name evidence="6" type="ORF">AB8O55_12565</name>
</gene>
<evidence type="ECO:0000256" key="1">
    <source>
        <dbReference type="ARBA" id="ARBA00010815"/>
    </source>
</evidence>
<sequence>MPRAKTGAAKAIERLVEELLGVPLPVGLRAWDGSRAGPASGPQVVVRRRRALRHLVWSPGELGLARAFVLGDLAVEGDLTEALRRCWALAREHGVGIQRISGWWGIAAGAARLGAVGPRPPVPAAEARQRGALHSRARDRSAIAHHYDLGNEFYELLLDPAMAYSCGYFATGTEDLAEAQRAKSELICRKLGLRAGMRLLDVGCGWGSLLIHAARHHGVRATGITLSRQQRDHVRRRIEQFGLRGSVEVRLQDYRELSDIPYDAVASVEMGEHVGAANYPAYTAALFRMLRPTGRLLLQQMSRGSTAPGGGAFIESYIAPDMAMVPMAGTARHLQEAGFEVRDVEAMREHYVRTVAAWTRTLEERRGEVVRLLGEQGYRVWRLYLAGGMLAFEENRMGVDQFLAVRPDTTGASGMPPVLREALP</sequence>
<evidence type="ECO:0000313" key="7">
    <source>
        <dbReference type="Proteomes" id="UP001564626"/>
    </source>
</evidence>
<evidence type="ECO:0000256" key="2">
    <source>
        <dbReference type="ARBA" id="ARBA00022603"/>
    </source>
</evidence>
<dbReference type="PIRSF" id="PIRSF003085">
    <property type="entry name" value="CMAS"/>
    <property type="match status" value="1"/>
</dbReference>
<keyword evidence="4" id="KW-0949">S-adenosyl-L-methionine</keyword>
<dbReference type="EC" id="2.1.1.-" evidence="6"/>
<evidence type="ECO:0000256" key="4">
    <source>
        <dbReference type="ARBA" id="ARBA00022691"/>
    </source>
</evidence>
<name>A0ABV4CHG5_9PSEU</name>
<comment type="similarity">
    <text evidence="1">Belongs to the CFA/CMAS family.</text>
</comment>
<dbReference type="RefSeq" id="WP_345365587.1">
    <property type="nucleotide sequence ID" value="NZ_BAABII010000016.1"/>
</dbReference>
<reference evidence="6 7" key="1">
    <citation type="submission" date="2024-08" db="EMBL/GenBank/DDBJ databases">
        <title>Genome mining of Saccharopolyspora cebuensis PGLac3 from Nigerian medicinal plant.</title>
        <authorList>
            <person name="Ezeobiora C.E."/>
            <person name="Igbokwe N.H."/>
            <person name="Amin D.H."/>
            <person name="Mendie U.E."/>
        </authorList>
    </citation>
    <scope>NUCLEOTIDE SEQUENCE [LARGE SCALE GENOMIC DNA]</scope>
    <source>
        <strain evidence="6 7">PGLac3</strain>
    </source>
</reference>
<keyword evidence="5" id="KW-0443">Lipid metabolism</keyword>
<dbReference type="Proteomes" id="UP001564626">
    <property type="component" value="Unassembled WGS sequence"/>
</dbReference>
<evidence type="ECO:0000256" key="5">
    <source>
        <dbReference type="ARBA" id="ARBA00023098"/>
    </source>
</evidence>
<accession>A0ABV4CHG5</accession>
<organism evidence="6 7">
    <name type="scientific">Saccharopolyspora cebuensis</name>
    <dbReference type="NCBI Taxonomy" id="418759"/>
    <lineage>
        <taxon>Bacteria</taxon>
        <taxon>Bacillati</taxon>
        <taxon>Actinomycetota</taxon>
        <taxon>Actinomycetes</taxon>
        <taxon>Pseudonocardiales</taxon>
        <taxon>Pseudonocardiaceae</taxon>
        <taxon>Saccharopolyspora</taxon>
    </lineage>
</organism>
<dbReference type="PANTHER" id="PTHR43667:SF1">
    <property type="entry name" value="CYCLOPROPANE-FATTY-ACYL-PHOSPHOLIPID SYNTHASE"/>
    <property type="match status" value="1"/>
</dbReference>
<dbReference type="GO" id="GO:0008168">
    <property type="term" value="F:methyltransferase activity"/>
    <property type="evidence" value="ECO:0007669"/>
    <property type="project" value="UniProtKB-KW"/>
</dbReference>
<dbReference type="Gene3D" id="3.40.50.150">
    <property type="entry name" value="Vaccinia Virus protein VP39"/>
    <property type="match status" value="1"/>
</dbReference>
<proteinExistence type="inferred from homology"/>
<comment type="caution">
    <text evidence="6">The sequence shown here is derived from an EMBL/GenBank/DDBJ whole genome shotgun (WGS) entry which is preliminary data.</text>
</comment>
<dbReference type="SUPFAM" id="SSF53335">
    <property type="entry name" value="S-adenosyl-L-methionine-dependent methyltransferases"/>
    <property type="match status" value="1"/>
</dbReference>
<keyword evidence="3 6" id="KW-0808">Transferase</keyword>
<dbReference type="InterPro" id="IPR029063">
    <property type="entry name" value="SAM-dependent_MTases_sf"/>
</dbReference>
<dbReference type="GO" id="GO:0032259">
    <property type="term" value="P:methylation"/>
    <property type="evidence" value="ECO:0007669"/>
    <property type="project" value="UniProtKB-KW"/>
</dbReference>
<keyword evidence="7" id="KW-1185">Reference proteome</keyword>